<dbReference type="SUPFAM" id="SSF143430">
    <property type="entry name" value="TTP0101/SSO1404-like"/>
    <property type="match status" value="1"/>
</dbReference>
<dbReference type="Pfam" id="PF09827">
    <property type="entry name" value="CRISPR_Cas2"/>
    <property type="match status" value="1"/>
</dbReference>
<dbReference type="GO" id="GO:0016787">
    <property type="term" value="F:hydrolase activity"/>
    <property type="evidence" value="ECO:0007669"/>
    <property type="project" value="UniProtKB-KW"/>
</dbReference>
<evidence type="ECO:0000256" key="5">
    <source>
        <dbReference type="ARBA" id="ARBA00022759"/>
    </source>
</evidence>
<keyword evidence="8 9" id="KW-0051">Antiviral defense</keyword>
<evidence type="ECO:0000256" key="6">
    <source>
        <dbReference type="ARBA" id="ARBA00022801"/>
    </source>
</evidence>
<evidence type="ECO:0000256" key="7">
    <source>
        <dbReference type="ARBA" id="ARBA00022842"/>
    </source>
</evidence>
<feature type="binding site" evidence="9">
    <location>
        <position position="11"/>
    </location>
    <ligand>
        <name>Mg(2+)</name>
        <dbReference type="ChEBI" id="CHEBI:18420"/>
        <note>catalytic</note>
    </ligand>
</feature>
<evidence type="ECO:0000256" key="4">
    <source>
        <dbReference type="ARBA" id="ARBA00022723"/>
    </source>
</evidence>
<evidence type="ECO:0000256" key="3">
    <source>
        <dbReference type="ARBA" id="ARBA00022722"/>
    </source>
</evidence>
<evidence type="ECO:0000256" key="9">
    <source>
        <dbReference type="HAMAP-Rule" id="MF_01471"/>
    </source>
</evidence>
<dbReference type="GO" id="GO:0004521">
    <property type="term" value="F:RNA endonuclease activity"/>
    <property type="evidence" value="ECO:0007669"/>
    <property type="project" value="InterPro"/>
</dbReference>
<sequence length="92" mass="10801">MADIPVLIGYDIKDPKTRNKALYRLRKICDSRQKSVFECWVDEQQLGDIYWQLTPLMSDSDTLFWMPVSRSRQIIRLGQSESLLFSDFLLVA</sequence>
<name>A0A142BBT7_9GAMM</name>
<comment type="cofactor">
    <cofactor evidence="1 9">
        <name>Mg(2+)</name>
        <dbReference type="ChEBI" id="CHEBI:18420"/>
    </cofactor>
</comment>
<dbReference type="PATRIC" id="fig|570277.3.peg.2251"/>
<dbReference type="RefSeq" id="WP_034873173.1">
    <property type="nucleotide sequence ID" value="NZ_CP013251.1"/>
</dbReference>
<dbReference type="GO" id="GO:0051607">
    <property type="term" value="P:defense response to virus"/>
    <property type="evidence" value="ECO:0007669"/>
    <property type="project" value="UniProtKB-UniRule"/>
</dbReference>
<accession>A0A142BBT7</accession>
<dbReference type="GO" id="GO:0043571">
    <property type="term" value="P:maintenance of CRISPR repeat elements"/>
    <property type="evidence" value="ECO:0007669"/>
    <property type="project" value="UniProtKB-UniRule"/>
</dbReference>
<dbReference type="HAMAP" id="MF_01471">
    <property type="entry name" value="Cas2"/>
    <property type="match status" value="1"/>
</dbReference>
<dbReference type="Proteomes" id="UP000071065">
    <property type="component" value="Chromosome"/>
</dbReference>
<dbReference type="EC" id="3.1.-.-" evidence="9"/>
<dbReference type="GO" id="GO:0046872">
    <property type="term" value="F:metal ion binding"/>
    <property type="evidence" value="ECO:0007669"/>
    <property type="project" value="UniProtKB-UniRule"/>
</dbReference>
<organism evidence="10 11">
    <name type="scientific">Endozoicomonas montiporae CL-33</name>
    <dbReference type="NCBI Taxonomy" id="570277"/>
    <lineage>
        <taxon>Bacteria</taxon>
        <taxon>Pseudomonadati</taxon>
        <taxon>Pseudomonadota</taxon>
        <taxon>Gammaproteobacteria</taxon>
        <taxon>Oceanospirillales</taxon>
        <taxon>Endozoicomonadaceae</taxon>
        <taxon>Endozoicomonas</taxon>
    </lineage>
</organism>
<keyword evidence="3 9" id="KW-0540">Nuclease</keyword>
<comment type="similarity">
    <text evidence="2 9">Belongs to the CRISPR-associated endoribonuclease Cas2 protein family.</text>
</comment>
<evidence type="ECO:0000313" key="10">
    <source>
        <dbReference type="EMBL" id="AMO56213.1"/>
    </source>
</evidence>
<dbReference type="KEGG" id="emp:EZMO1_2094"/>
<gene>
    <name evidence="9" type="primary">cas2</name>
    <name evidence="10" type="ORF">EZMO1_2094</name>
</gene>
<keyword evidence="5 9" id="KW-0255">Endonuclease</keyword>
<dbReference type="Gene3D" id="3.30.70.240">
    <property type="match status" value="1"/>
</dbReference>
<keyword evidence="6 9" id="KW-0378">Hydrolase</keyword>
<keyword evidence="4 9" id="KW-0479">Metal-binding</keyword>
<protein>
    <recommendedName>
        <fullName evidence="9">CRISPR-associated endoribonuclease Cas2</fullName>
        <ecNumber evidence="9">3.1.-.-</ecNumber>
    </recommendedName>
</protein>
<dbReference type="InterPro" id="IPR021127">
    <property type="entry name" value="CRISPR_associated_Cas2"/>
</dbReference>
<evidence type="ECO:0000313" key="11">
    <source>
        <dbReference type="Proteomes" id="UP000071065"/>
    </source>
</evidence>
<dbReference type="NCBIfam" id="TIGR01573">
    <property type="entry name" value="cas2"/>
    <property type="match status" value="1"/>
</dbReference>
<reference evidence="10 11" key="1">
    <citation type="journal article" date="2016" name="Front. Microbiol.">
        <title>Genomic Insight into the Host-Endosymbiont Relationship of Endozoicomonas montiporae CL-33(T) with its Coral Host.</title>
        <authorList>
            <person name="Ding J.-Y."/>
            <person name="Shiu J.-H."/>
            <person name="Chen W.-M."/>
            <person name="Chiang Y.-R."/>
            <person name="Tang S.-L."/>
        </authorList>
    </citation>
    <scope>NUCLEOTIDE SEQUENCE [LARGE SCALE GENOMIC DNA]</scope>
    <source>
        <strain evidence="10 11">CL-33</strain>
    </source>
</reference>
<comment type="function">
    <text evidence="9">CRISPR (clustered regularly interspaced short palindromic repeat), is an adaptive immune system that provides protection against mobile genetic elements (viruses, transposable elements and conjugative plasmids). CRISPR clusters contain sequences complementary to antecedent mobile elements and target invading nucleic acids. CRISPR clusters are transcribed and processed into CRISPR RNA (crRNA). Functions as a ssRNA-specific endoribonuclease. Involved in the integration of spacer DNA into the CRISPR cassette.</text>
</comment>
<dbReference type="EMBL" id="CP013251">
    <property type="protein sequence ID" value="AMO56213.1"/>
    <property type="molecule type" value="Genomic_DNA"/>
</dbReference>
<dbReference type="InterPro" id="IPR019199">
    <property type="entry name" value="Virulence_VapD/CRISPR_Cas2"/>
</dbReference>
<dbReference type="STRING" id="570277.EZMO1_2094"/>
<evidence type="ECO:0000256" key="8">
    <source>
        <dbReference type="ARBA" id="ARBA00023118"/>
    </source>
</evidence>
<keyword evidence="7 9" id="KW-0460">Magnesium</keyword>
<evidence type="ECO:0000256" key="2">
    <source>
        <dbReference type="ARBA" id="ARBA00009959"/>
    </source>
</evidence>
<evidence type="ECO:0000256" key="1">
    <source>
        <dbReference type="ARBA" id="ARBA00001946"/>
    </source>
</evidence>
<dbReference type="CDD" id="cd09725">
    <property type="entry name" value="Cas2_I_II_III"/>
    <property type="match status" value="1"/>
</dbReference>
<dbReference type="AlphaFoldDB" id="A0A142BBT7"/>
<comment type="subunit">
    <text evidence="9">Homodimer, forms a heterotetramer with a Cas1 homodimer.</text>
</comment>
<proteinExistence type="inferred from homology"/>